<evidence type="ECO:0000256" key="1">
    <source>
        <dbReference type="SAM" id="MobiDB-lite"/>
    </source>
</evidence>
<evidence type="ECO:0000313" key="3">
    <source>
        <dbReference type="Proteomes" id="UP001549920"/>
    </source>
</evidence>
<gene>
    <name evidence="2" type="ORF">ABMA27_008874</name>
</gene>
<feature type="compositionally biased region" description="Acidic residues" evidence="1">
    <location>
        <begin position="355"/>
        <end position="369"/>
    </location>
</feature>
<feature type="compositionally biased region" description="Low complexity" evidence="1">
    <location>
        <begin position="334"/>
        <end position="346"/>
    </location>
</feature>
<sequence>MSIPHQQRITTHQIHQVHIADGFADDCEELIHRWLKTDMLTYETFCEIWKDMQFDLIFHGRPTGAELGEVSEEVINIAKHYMVTNPDNFEESVAGLFLVYALLNLQPYPGFAALRIVPDDVPAITRIETMARASKRYDVLYILGSILTQGPVQFHAVARERGMESCLRKYLDGTTGIDRVGVRPKGVFYRQNEELDLLRELNNITRRYVDAKKNIPGSSKSLNYTNEKIATELDSSLKEIINGILEEGDEGNQKISNHYSTVQAIKEKAMRQTVDGVRFLSSAADRSQVTNPVPVLTKPPDKKPVKKAAVPQKRRCTIRANTYKYRNRKRKRPTYSSTSSSESLELSSDDHFEDLSQEEDSQDSQGISDEDIEVFTDLNLDDLKTPKQTEKGIDISIEKLPVFIRSEQDGNLYEIEIIDEMNKGQITVDSKTKITEVPIENLTQDGEGSSKETDSKNVAEISKIKLDNKEKVDIKNAEKKGQKKKYPKRNKPLEMPPIEEFGDNSQASSGKASNK</sequence>
<feature type="compositionally biased region" description="Basic and acidic residues" evidence="1">
    <location>
        <begin position="470"/>
        <end position="480"/>
    </location>
</feature>
<dbReference type="Proteomes" id="UP001549920">
    <property type="component" value="Unassembled WGS sequence"/>
</dbReference>
<dbReference type="Pfam" id="PF09808">
    <property type="entry name" value="SNAPC1"/>
    <property type="match status" value="1"/>
</dbReference>
<protein>
    <recommendedName>
        <fullName evidence="4">snRNA-activating protein complex subunit 1</fullName>
    </recommendedName>
</protein>
<dbReference type="InterPro" id="IPR019188">
    <property type="entry name" value="SNAPC1"/>
</dbReference>
<feature type="compositionally biased region" description="Polar residues" evidence="1">
    <location>
        <begin position="503"/>
        <end position="515"/>
    </location>
</feature>
<feature type="region of interest" description="Disordered" evidence="1">
    <location>
        <begin position="290"/>
        <end position="369"/>
    </location>
</feature>
<dbReference type="EMBL" id="JBEUOH010000023">
    <property type="protein sequence ID" value="KAL0861317.1"/>
    <property type="molecule type" value="Genomic_DNA"/>
</dbReference>
<evidence type="ECO:0008006" key="4">
    <source>
        <dbReference type="Google" id="ProtNLM"/>
    </source>
</evidence>
<organism evidence="2 3">
    <name type="scientific">Loxostege sticticalis</name>
    <name type="common">Beet webworm moth</name>
    <dbReference type="NCBI Taxonomy" id="481309"/>
    <lineage>
        <taxon>Eukaryota</taxon>
        <taxon>Metazoa</taxon>
        <taxon>Ecdysozoa</taxon>
        <taxon>Arthropoda</taxon>
        <taxon>Hexapoda</taxon>
        <taxon>Insecta</taxon>
        <taxon>Pterygota</taxon>
        <taxon>Neoptera</taxon>
        <taxon>Endopterygota</taxon>
        <taxon>Lepidoptera</taxon>
        <taxon>Glossata</taxon>
        <taxon>Ditrysia</taxon>
        <taxon>Pyraloidea</taxon>
        <taxon>Crambidae</taxon>
        <taxon>Pyraustinae</taxon>
        <taxon>Loxostege</taxon>
    </lineage>
</organism>
<dbReference type="PANTHER" id="PTHR15131">
    <property type="entry name" value="SMALL NUCLEAR RNA ACTIVATING COMPLEX, POLYPEPTIDE 1"/>
    <property type="match status" value="1"/>
</dbReference>
<comment type="caution">
    <text evidence="2">The sequence shown here is derived from an EMBL/GenBank/DDBJ whole genome shotgun (WGS) entry which is preliminary data.</text>
</comment>
<dbReference type="PANTHER" id="PTHR15131:SF3">
    <property type="entry name" value="SNRNA-ACTIVATING PROTEIN COMPLEX SUBUNIT 1"/>
    <property type="match status" value="1"/>
</dbReference>
<keyword evidence="3" id="KW-1185">Reference proteome</keyword>
<name>A0ABR3H939_LOXSC</name>
<reference evidence="2 3" key="1">
    <citation type="submission" date="2024-06" db="EMBL/GenBank/DDBJ databases">
        <title>A chromosome-level genome assembly of beet webworm, Loxostege sticticalis.</title>
        <authorList>
            <person name="Zhang Y."/>
        </authorList>
    </citation>
    <scope>NUCLEOTIDE SEQUENCE [LARGE SCALE GENOMIC DNA]</scope>
    <source>
        <strain evidence="2">AQ026</strain>
        <tissue evidence="2">Whole body</tissue>
    </source>
</reference>
<accession>A0ABR3H939</accession>
<evidence type="ECO:0000313" key="2">
    <source>
        <dbReference type="EMBL" id="KAL0861317.1"/>
    </source>
</evidence>
<proteinExistence type="predicted"/>
<feature type="compositionally biased region" description="Basic residues" evidence="1">
    <location>
        <begin position="481"/>
        <end position="490"/>
    </location>
</feature>
<feature type="region of interest" description="Disordered" evidence="1">
    <location>
        <begin position="470"/>
        <end position="515"/>
    </location>
</feature>